<name>A0A5C8J8Q1_9BACT</name>
<feature type="transmembrane region" description="Helical" evidence="1">
    <location>
        <begin position="41"/>
        <end position="61"/>
    </location>
</feature>
<organism evidence="3 4">
    <name type="scientific">Pontibacter qinzhouensis</name>
    <dbReference type="NCBI Taxonomy" id="2603253"/>
    <lineage>
        <taxon>Bacteria</taxon>
        <taxon>Pseudomonadati</taxon>
        <taxon>Bacteroidota</taxon>
        <taxon>Cytophagia</taxon>
        <taxon>Cytophagales</taxon>
        <taxon>Hymenobacteraceae</taxon>
        <taxon>Pontibacter</taxon>
    </lineage>
</organism>
<dbReference type="PANTHER" id="PTHR14859:SF15">
    <property type="entry name" value="ENDONUCLEASE_EXONUCLEASE_PHOSPHATASE DOMAIN-CONTAINING PROTEIN"/>
    <property type="match status" value="1"/>
</dbReference>
<keyword evidence="3" id="KW-0378">Hydrolase</keyword>
<dbReference type="RefSeq" id="WP_147923262.1">
    <property type="nucleotide sequence ID" value="NZ_VRTY01000086.1"/>
</dbReference>
<keyword evidence="3" id="KW-0255">Endonuclease</keyword>
<dbReference type="Proteomes" id="UP000321926">
    <property type="component" value="Unassembled WGS sequence"/>
</dbReference>
<evidence type="ECO:0000313" key="3">
    <source>
        <dbReference type="EMBL" id="TXK33839.1"/>
    </source>
</evidence>
<feature type="transmembrane region" description="Helical" evidence="1">
    <location>
        <begin position="12"/>
        <end position="29"/>
    </location>
</feature>
<sequence length="374" mass="43242">MSGAFKRIRRKIWFILNVGVVLWLLVGVYCLQVPPYEYWEAGFISFSLPGALVLNFVFFIYWLLRRSWLILLPLSVMVLGWQYHSRFLALNFRKEEPLEAKELEVLSFNVHVFNAYDDRDGSELEASAEMIEWVATHPADVYCLQEFYNNNTKGSTVYNTVSRIGQRYDKFRHFSVAHKDWNKGEIGIAIFSKYPIFNKGVIEFGETKHNRAIFADLNIQGDTVRVYSAHLQSMNIKAQDIENTYSSIGNQDKMKQEGRNLARRLRRGFIARGHQVELLLDHISQSPYPVIVCGDFNDIPFSYTYQVLSKELSNAFEEAGVGVGATYNGPIPFLRIDNQFYSNGLRAYDFRTYPEMGLSDHLPISAKYVLEKRD</sequence>
<dbReference type="SUPFAM" id="SSF56219">
    <property type="entry name" value="DNase I-like"/>
    <property type="match status" value="1"/>
</dbReference>
<accession>A0A5C8J8Q1</accession>
<gene>
    <name evidence="3" type="ORF">FVR03_18500</name>
</gene>
<protein>
    <submittedName>
        <fullName evidence="3">Endonuclease/exonuclease/phosphatase family protein</fullName>
    </submittedName>
</protein>
<dbReference type="AlphaFoldDB" id="A0A5C8J8Q1"/>
<dbReference type="InterPro" id="IPR005135">
    <property type="entry name" value="Endo/exonuclease/phosphatase"/>
</dbReference>
<dbReference type="GO" id="GO:0006506">
    <property type="term" value="P:GPI anchor biosynthetic process"/>
    <property type="evidence" value="ECO:0007669"/>
    <property type="project" value="TreeGrafter"/>
</dbReference>
<dbReference type="OrthoDB" id="635146at2"/>
<dbReference type="EMBL" id="VRTY01000086">
    <property type="protein sequence ID" value="TXK33839.1"/>
    <property type="molecule type" value="Genomic_DNA"/>
</dbReference>
<keyword evidence="4" id="KW-1185">Reference proteome</keyword>
<dbReference type="GO" id="GO:0016020">
    <property type="term" value="C:membrane"/>
    <property type="evidence" value="ECO:0007669"/>
    <property type="project" value="GOC"/>
</dbReference>
<evidence type="ECO:0000259" key="2">
    <source>
        <dbReference type="Pfam" id="PF03372"/>
    </source>
</evidence>
<evidence type="ECO:0000313" key="4">
    <source>
        <dbReference type="Proteomes" id="UP000321926"/>
    </source>
</evidence>
<dbReference type="InterPro" id="IPR051916">
    <property type="entry name" value="GPI-anchor_lipid_remodeler"/>
</dbReference>
<feature type="domain" description="Endonuclease/exonuclease/phosphatase" evidence="2">
    <location>
        <begin position="106"/>
        <end position="361"/>
    </location>
</feature>
<keyword evidence="1" id="KW-1133">Transmembrane helix</keyword>
<dbReference type="Pfam" id="PF03372">
    <property type="entry name" value="Exo_endo_phos"/>
    <property type="match status" value="1"/>
</dbReference>
<dbReference type="InterPro" id="IPR036691">
    <property type="entry name" value="Endo/exonu/phosph_ase_sf"/>
</dbReference>
<keyword evidence="1" id="KW-0812">Transmembrane</keyword>
<keyword evidence="3" id="KW-0269">Exonuclease</keyword>
<dbReference type="GO" id="GO:0004519">
    <property type="term" value="F:endonuclease activity"/>
    <property type="evidence" value="ECO:0007669"/>
    <property type="project" value="UniProtKB-KW"/>
</dbReference>
<dbReference type="PANTHER" id="PTHR14859">
    <property type="entry name" value="CALCOFLUOR WHITE HYPERSENSITIVE PROTEIN PRECURSOR"/>
    <property type="match status" value="1"/>
</dbReference>
<comment type="caution">
    <text evidence="3">The sequence shown here is derived from an EMBL/GenBank/DDBJ whole genome shotgun (WGS) entry which is preliminary data.</text>
</comment>
<dbReference type="CDD" id="cd09084">
    <property type="entry name" value="EEP-2"/>
    <property type="match status" value="1"/>
</dbReference>
<evidence type="ECO:0000256" key="1">
    <source>
        <dbReference type="SAM" id="Phobius"/>
    </source>
</evidence>
<proteinExistence type="predicted"/>
<keyword evidence="1" id="KW-0472">Membrane</keyword>
<dbReference type="GO" id="GO:0004527">
    <property type="term" value="F:exonuclease activity"/>
    <property type="evidence" value="ECO:0007669"/>
    <property type="project" value="UniProtKB-KW"/>
</dbReference>
<dbReference type="Gene3D" id="3.60.10.10">
    <property type="entry name" value="Endonuclease/exonuclease/phosphatase"/>
    <property type="match status" value="1"/>
</dbReference>
<reference evidence="3 4" key="1">
    <citation type="submission" date="2019-08" db="EMBL/GenBank/DDBJ databases">
        <authorList>
            <person name="Shi S."/>
        </authorList>
    </citation>
    <scope>NUCLEOTIDE SEQUENCE [LARGE SCALE GENOMIC DNA]</scope>
    <source>
        <strain evidence="3 4">GY10130</strain>
    </source>
</reference>
<keyword evidence="3" id="KW-0540">Nuclease</keyword>
<feature type="transmembrane region" description="Helical" evidence="1">
    <location>
        <begin position="68"/>
        <end position="84"/>
    </location>
</feature>